<reference evidence="1 2" key="1">
    <citation type="submission" date="2021-06" db="EMBL/GenBank/DDBJ databases">
        <authorList>
            <person name="Kallberg Y."/>
            <person name="Tangrot J."/>
            <person name="Rosling A."/>
        </authorList>
    </citation>
    <scope>NUCLEOTIDE SEQUENCE [LARGE SCALE GENOMIC DNA]</scope>
    <source>
        <strain evidence="1 2">120-4 pot B 10/14</strain>
    </source>
</reference>
<name>A0ABN7WJY8_GIGMA</name>
<organism evidence="1 2">
    <name type="scientific">Gigaspora margarita</name>
    <dbReference type="NCBI Taxonomy" id="4874"/>
    <lineage>
        <taxon>Eukaryota</taxon>
        <taxon>Fungi</taxon>
        <taxon>Fungi incertae sedis</taxon>
        <taxon>Mucoromycota</taxon>
        <taxon>Glomeromycotina</taxon>
        <taxon>Glomeromycetes</taxon>
        <taxon>Diversisporales</taxon>
        <taxon>Gigasporaceae</taxon>
        <taxon>Gigaspora</taxon>
    </lineage>
</organism>
<keyword evidence="2" id="KW-1185">Reference proteome</keyword>
<comment type="caution">
    <text evidence="1">The sequence shown here is derived from an EMBL/GenBank/DDBJ whole genome shotgun (WGS) entry which is preliminary data.</text>
</comment>
<sequence>MELDDNLYSQSKYYPLDPLSEDNFIGDTQEFSFEVNNNTNIHNSENEADIVIDWYSDKKACIDQQTHFSVSMYQITGNTLSQLPLQPLLFGHLTDIRKIAIAKQKQTPKQKYGLGMGYTKKALNYAIWANKVSEFVNYLETFIEEAKVELDK</sequence>
<dbReference type="EMBL" id="CAJVQB010047392">
    <property type="protein sequence ID" value="CAG8833448.1"/>
    <property type="molecule type" value="Genomic_DNA"/>
</dbReference>
<accession>A0ABN7WJY8</accession>
<protein>
    <submittedName>
        <fullName evidence="1">40629_t:CDS:1</fullName>
    </submittedName>
</protein>
<gene>
    <name evidence="1" type="ORF">GMARGA_LOCUS31562</name>
</gene>
<evidence type="ECO:0000313" key="2">
    <source>
        <dbReference type="Proteomes" id="UP000789901"/>
    </source>
</evidence>
<proteinExistence type="predicted"/>
<dbReference type="Proteomes" id="UP000789901">
    <property type="component" value="Unassembled WGS sequence"/>
</dbReference>
<evidence type="ECO:0000313" key="1">
    <source>
        <dbReference type="EMBL" id="CAG8833448.1"/>
    </source>
</evidence>